<dbReference type="Gene3D" id="4.10.830.30">
    <property type="entry name" value="Ribosomal protein L31"/>
    <property type="match status" value="1"/>
</dbReference>
<dbReference type="PROSITE" id="PS01143">
    <property type="entry name" value="RIBOSOMAL_L31"/>
    <property type="match status" value="1"/>
</dbReference>
<dbReference type="NCBIfam" id="TIGR00105">
    <property type="entry name" value="L31"/>
    <property type="match status" value="1"/>
</dbReference>
<keyword evidence="6 8" id="KW-0687">Ribonucleoprotein</keyword>
<evidence type="ECO:0000313" key="9">
    <source>
        <dbReference type="EMBL" id="APW63121.1"/>
    </source>
</evidence>
<dbReference type="GO" id="GO:0003735">
    <property type="term" value="F:structural constituent of ribosome"/>
    <property type="evidence" value="ECO:0007669"/>
    <property type="project" value="InterPro"/>
</dbReference>
<feature type="binding site" evidence="8">
    <location>
        <position position="56"/>
    </location>
    <ligand>
        <name>Zn(2+)</name>
        <dbReference type="ChEBI" id="CHEBI:29105"/>
    </ligand>
</feature>
<keyword evidence="3 8" id="KW-0699">rRNA-binding</keyword>
<protein>
    <recommendedName>
        <fullName evidence="7 8">Large ribosomal subunit protein bL31</fullName>
    </recommendedName>
</protein>
<dbReference type="PRINTS" id="PR01249">
    <property type="entry name" value="RIBOSOMALL31"/>
</dbReference>
<gene>
    <name evidence="8 9" type="primary">rpmE</name>
    <name evidence="9" type="ORF">BSF38_04682</name>
</gene>
<evidence type="ECO:0000256" key="3">
    <source>
        <dbReference type="ARBA" id="ARBA00022730"/>
    </source>
</evidence>
<comment type="similarity">
    <text evidence="1 8">Belongs to the bacterial ribosomal protein bL31 family. Type A subfamily.</text>
</comment>
<dbReference type="GO" id="GO:1990904">
    <property type="term" value="C:ribonucleoprotein complex"/>
    <property type="evidence" value="ECO:0007669"/>
    <property type="project" value="UniProtKB-KW"/>
</dbReference>
<keyword evidence="4 8" id="KW-0694">RNA-binding</keyword>
<feature type="binding site" evidence="8">
    <location>
        <position position="59"/>
    </location>
    <ligand>
        <name>Zn(2+)</name>
        <dbReference type="ChEBI" id="CHEBI:29105"/>
    </ligand>
</feature>
<dbReference type="GO" id="GO:0005840">
    <property type="term" value="C:ribosome"/>
    <property type="evidence" value="ECO:0007669"/>
    <property type="project" value="UniProtKB-KW"/>
</dbReference>
<keyword evidence="5 8" id="KW-0689">Ribosomal protein</keyword>
<dbReference type="GO" id="GO:0006412">
    <property type="term" value="P:translation"/>
    <property type="evidence" value="ECO:0007669"/>
    <property type="project" value="UniProtKB-UniRule"/>
</dbReference>
<evidence type="ECO:0000313" key="10">
    <source>
        <dbReference type="Proteomes" id="UP000186309"/>
    </source>
</evidence>
<dbReference type="AlphaFoldDB" id="A0A1U7CW20"/>
<dbReference type="KEGG" id="pbor:BSF38_04682"/>
<dbReference type="PANTHER" id="PTHR33280:SF1">
    <property type="entry name" value="LARGE RIBOSOMAL SUBUNIT PROTEIN BL31C"/>
    <property type="match status" value="1"/>
</dbReference>
<accession>A0A1U7CW20</accession>
<dbReference type="InterPro" id="IPR027491">
    <property type="entry name" value="Ribosomal_bL31_A"/>
</dbReference>
<organism evidence="9 10">
    <name type="scientific">Paludisphaera borealis</name>
    <dbReference type="NCBI Taxonomy" id="1387353"/>
    <lineage>
        <taxon>Bacteria</taxon>
        <taxon>Pseudomonadati</taxon>
        <taxon>Planctomycetota</taxon>
        <taxon>Planctomycetia</taxon>
        <taxon>Isosphaerales</taxon>
        <taxon>Isosphaeraceae</taxon>
        <taxon>Paludisphaera</taxon>
    </lineage>
</organism>
<proteinExistence type="inferred from homology"/>
<comment type="function">
    <text evidence="8">Binds the 23S rRNA.</text>
</comment>
<evidence type="ECO:0000256" key="7">
    <source>
        <dbReference type="ARBA" id="ARBA00035687"/>
    </source>
</evidence>
<dbReference type="PANTHER" id="PTHR33280">
    <property type="entry name" value="50S RIBOSOMAL PROTEIN L31, CHLOROPLASTIC"/>
    <property type="match status" value="1"/>
</dbReference>
<keyword evidence="8" id="KW-0479">Metal-binding</keyword>
<sequence>MSIVAGFALVVTPNQTETTAMKDAIHPKYVDSVVTCGCGTTFNTRSTKPKISVEVCSQCHPFFTGSVKFVDAAGRVDKFNKKFQGTYGKAKKTAEPAKV</sequence>
<reference evidence="10" key="1">
    <citation type="submission" date="2016-12" db="EMBL/GenBank/DDBJ databases">
        <title>Comparative genomics of four Isosphaeraceae planctomycetes: a common pool of plasmids and glycoside hydrolase genes.</title>
        <authorList>
            <person name="Ivanova A."/>
        </authorList>
    </citation>
    <scope>NUCLEOTIDE SEQUENCE [LARGE SCALE GENOMIC DNA]</scope>
    <source>
        <strain evidence="10">PX4</strain>
    </source>
</reference>
<keyword evidence="8" id="KW-0862">Zinc</keyword>
<keyword evidence="10" id="KW-1185">Reference proteome</keyword>
<feature type="binding site" evidence="8">
    <location>
        <position position="38"/>
    </location>
    <ligand>
        <name>Zn(2+)</name>
        <dbReference type="ChEBI" id="CHEBI:29105"/>
    </ligand>
</feature>
<dbReference type="Proteomes" id="UP000186309">
    <property type="component" value="Chromosome"/>
</dbReference>
<evidence type="ECO:0000256" key="4">
    <source>
        <dbReference type="ARBA" id="ARBA00022884"/>
    </source>
</evidence>
<dbReference type="NCBIfam" id="NF000612">
    <property type="entry name" value="PRK00019.1"/>
    <property type="match status" value="1"/>
</dbReference>
<feature type="binding site" evidence="8">
    <location>
        <position position="36"/>
    </location>
    <ligand>
        <name>Zn(2+)</name>
        <dbReference type="ChEBI" id="CHEBI:29105"/>
    </ligand>
</feature>
<dbReference type="GO" id="GO:0046872">
    <property type="term" value="F:metal ion binding"/>
    <property type="evidence" value="ECO:0007669"/>
    <property type="project" value="UniProtKB-KW"/>
</dbReference>
<dbReference type="GO" id="GO:0019843">
    <property type="term" value="F:rRNA binding"/>
    <property type="evidence" value="ECO:0007669"/>
    <property type="project" value="UniProtKB-KW"/>
</dbReference>
<comment type="cofactor">
    <cofactor evidence="8">
        <name>Zn(2+)</name>
        <dbReference type="ChEBI" id="CHEBI:29105"/>
    </cofactor>
    <text evidence="8">Binds 1 zinc ion per subunit.</text>
</comment>
<dbReference type="HAMAP" id="MF_00501">
    <property type="entry name" value="Ribosomal_bL31_1"/>
    <property type="match status" value="1"/>
</dbReference>
<evidence type="ECO:0000256" key="2">
    <source>
        <dbReference type="ARBA" id="ARBA00011838"/>
    </source>
</evidence>
<dbReference type="EMBL" id="CP019082">
    <property type="protein sequence ID" value="APW63121.1"/>
    <property type="molecule type" value="Genomic_DNA"/>
</dbReference>
<evidence type="ECO:0000256" key="5">
    <source>
        <dbReference type="ARBA" id="ARBA00022980"/>
    </source>
</evidence>
<dbReference type="InterPro" id="IPR042105">
    <property type="entry name" value="Ribosomal_bL31_sf"/>
</dbReference>
<evidence type="ECO:0000256" key="1">
    <source>
        <dbReference type="ARBA" id="ARBA00009296"/>
    </source>
</evidence>
<dbReference type="STRING" id="1387353.BSF38_04682"/>
<dbReference type="InterPro" id="IPR002150">
    <property type="entry name" value="Ribosomal_bL31"/>
</dbReference>
<dbReference type="Pfam" id="PF01197">
    <property type="entry name" value="Ribosomal_L31"/>
    <property type="match status" value="1"/>
</dbReference>
<comment type="subunit">
    <text evidence="2 8">Part of the 50S ribosomal subunit.</text>
</comment>
<evidence type="ECO:0000256" key="6">
    <source>
        <dbReference type="ARBA" id="ARBA00023274"/>
    </source>
</evidence>
<name>A0A1U7CW20_9BACT</name>
<dbReference type="InterPro" id="IPR034704">
    <property type="entry name" value="Ribosomal_bL28/bL31-like_sf"/>
</dbReference>
<dbReference type="SUPFAM" id="SSF143800">
    <property type="entry name" value="L28p-like"/>
    <property type="match status" value="1"/>
</dbReference>
<evidence type="ECO:0000256" key="8">
    <source>
        <dbReference type="HAMAP-Rule" id="MF_00501"/>
    </source>
</evidence>